<keyword evidence="3" id="KW-0378">Hydrolase</keyword>
<feature type="compositionally biased region" description="Polar residues" evidence="7">
    <location>
        <begin position="365"/>
        <end position="377"/>
    </location>
</feature>
<dbReference type="GO" id="GO:0004386">
    <property type="term" value="F:helicase activity"/>
    <property type="evidence" value="ECO:0007669"/>
    <property type="project" value="UniProtKB-KW"/>
</dbReference>
<dbReference type="EMBL" id="KZ613957">
    <property type="protein sequence ID" value="PMD32868.1"/>
    <property type="molecule type" value="Genomic_DNA"/>
</dbReference>
<evidence type="ECO:0000256" key="4">
    <source>
        <dbReference type="ARBA" id="ARBA00022806"/>
    </source>
</evidence>
<keyword evidence="5" id="KW-0067">ATP-binding</keyword>
<dbReference type="STRING" id="1149755.A0A2J6R2X6"/>
<keyword evidence="6" id="KW-0863">Zinc-finger</keyword>
<evidence type="ECO:0000256" key="3">
    <source>
        <dbReference type="ARBA" id="ARBA00022801"/>
    </source>
</evidence>
<evidence type="ECO:0000256" key="5">
    <source>
        <dbReference type="ARBA" id="ARBA00022840"/>
    </source>
</evidence>
<dbReference type="InterPro" id="IPR038718">
    <property type="entry name" value="SNF2-like_sf"/>
</dbReference>
<dbReference type="PROSITE" id="PS50089">
    <property type="entry name" value="ZF_RING_2"/>
    <property type="match status" value="1"/>
</dbReference>
<evidence type="ECO:0000256" key="7">
    <source>
        <dbReference type="SAM" id="MobiDB-lite"/>
    </source>
</evidence>
<dbReference type="Gene3D" id="3.30.40.10">
    <property type="entry name" value="Zinc/RING finger domain, C3HC4 (zinc finger)"/>
    <property type="match status" value="1"/>
</dbReference>
<keyword evidence="2" id="KW-0547">Nucleotide-binding</keyword>
<dbReference type="SMART" id="SM00184">
    <property type="entry name" value="RING"/>
    <property type="match status" value="1"/>
</dbReference>
<dbReference type="GO" id="GO:0008270">
    <property type="term" value="F:zinc ion binding"/>
    <property type="evidence" value="ECO:0007669"/>
    <property type="project" value="UniProtKB-KW"/>
</dbReference>
<dbReference type="InterPro" id="IPR014001">
    <property type="entry name" value="Helicase_ATP-bd"/>
</dbReference>
<organism evidence="11 12">
    <name type="scientific">Hyaloscypha variabilis (strain UAMH 11265 / GT02V1 / F)</name>
    <name type="common">Meliniomyces variabilis</name>
    <dbReference type="NCBI Taxonomy" id="1149755"/>
    <lineage>
        <taxon>Eukaryota</taxon>
        <taxon>Fungi</taxon>
        <taxon>Dikarya</taxon>
        <taxon>Ascomycota</taxon>
        <taxon>Pezizomycotina</taxon>
        <taxon>Leotiomycetes</taxon>
        <taxon>Helotiales</taxon>
        <taxon>Hyaloscyphaceae</taxon>
        <taxon>Hyaloscypha</taxon>
        <taxon>Hyaloscypha variabilis</taxon>
    </lineage>
</organism>
<evidence type="ECO:0000313" key="11">
    <source>
        <dbReference type="EMBL" id="PMD32868.1"/>
    </source>
</evidence>
<dbReference type="OrthoDB" id="423559at2759"/>
<dbReference type="PROSITE" id="PS51194">
    <property type="entry name" value="HELICASE_CTER"/>
    <property type="match status" value="1"/>
</dbReference>
<protein>
    <recommendedName>
        <fullName evidence="13">SWI/SNF family DNA-dependent ATPase Ris1</fullName>
    </recommendedName>
</protein>
<evidence type="ECO:0008006" key="13">
    <source>
        <dbReference type="Google" id="ProtNLM"/>
    </source>
</evidence>
<feature type="region of interest" description="Disordered" evidence="7">
    <location>
        <begin position="126"/>
        <end position="170"/>
    </location>
</feature>
<keyword evidence="4" id="KW-0347">Helicase</keyword>
<dbReference type="Gene3D" id="3.40.50.10810">
    <property type="entry name" value="Tandem AAA-ATPase domain"/>
    <property type="match status" value="1"/>
</dbReference>
<feature type="region of interest" description="Disordered" evidence="7">
    <location>
        <begin position="244"/>
        <end position="289"/>
    </location>
</feature>
<dbReference type="GO" id="GO:0008094">
    <property type="term" value="F:ATP-dependent activity, acting on DNA"/>
    <property type="evidence" value="ECO:0007669"/>
    <property type="project" value="TreeGrafter"/>
</dbReference>
<dbReference type="Pfam" id="PF13923">
    <property type="entry name" value="zf-C3HC4_2"/>
    <property type="match status" value="1"/>
</dbReference>
<dbReference type="GO" id="GO:0016787">
    <property type="term" value="F:hydrolase activity"/>
    <property type="evidence" value="ECO:0007669"/>
    <property type="project" value="UniProtKB-KW"/>
</dbReference>
<dbReference type="PROSITE" id="PS51192">
    <property type="entry name" value="HELICASE_ATP_BIND_1"/>
    <property type="match status" value="1"/>
</dbReference>
<dbReference type="GO" id="GO:0005524">
    <property type="term" value="F:ATP binding"/>
    <property type="evidence" value="ECO:0007669"/>
    <property type="project" value="UniProtKB-KW"/>
</dbReference>
<dbReference type="Gene3D" id="3.40.50.300">
    <property type="entry name" value="P-loop containing nucleotide triphosphate hydrolases"/>
    <property type="match status" value="2"/>
</dbReference>
<feature type="compositionally biased region" description="Low complexity" evidence="7">
    <location>
        <begin position="49"/>
        <end position="79"/>
    </location>
</feature>
<feature type="domain" description="Helicase ATP-binding" evidence="9">
    <location>
        <begin position="604"/>
        <end position="795"/>
    </location>
</feature>
<dbReference type="InterPro" id="IPR050628">
    <property type="entry name" value="SNF2_RAD54_helicase_TF"/>
</dbReference>
<evidence type="ECO:0000256" key="6">
    <source>
        <dbReference type="PROSITE-ProRule" id="PRU00175"/>
    </source>
</evidence>
<feature type="region of interest" description="Disordered" evidence="7">
    <location>
        <begin position="349"/>
        <end position="385"/>
    </location>
</feature>
<keyword evidence="6" id="KW-0479">Metal-binding</keyword>
<evidence type="ECO:0000259" key="9">
    <source>
        <dbReference type="PROSITE" id="PS51192"/>
    </source>
</evidence>
<dbReference type="GO" id="GO:0000724">
    <property type="term" value="P:double-strand break repair via homologous recombination"/>
    <property type="evidence" value="ECO:0007669"/>
    <property type="project" value="TreeGrafter"/>
</dbReference>
<dbReference type="SUPFAM" id="SSF57850">
    <property type="entry name" value="RING/U-box"/>
    <property type="match status" value="1"/>
</dbReference>
<dbReference type="InterPro" id="IPR013083">
    <property type="entry name" value="Znf_RING/FYVE/PHD"/>
</dbReference>
<feature type="compositionally biased region" description="Acidic residues" evidence="7">
    <location>
        <begin position="1034"/>
        <end position="1067"/>
    </location>
</feature>
<feature type="region of interest" description="Disordered" evidence="7">
    <location>
        <begin position="47"/>
        <end position="89"/>
    </location>
</feature>
<evidence type="ECO:0000259" key="8">
    <source>
        <dbReference type="PROSITE" id="PS50089"/>
    </source>
</evidence>
<name>A0A2J6R2X6_HYAVF</name>
<dbReference type="InterPro" id="IPR000330">
    <property type="entry name" value="SNF2_N"/>
</dbReference>
<dbReference type="GO" id="GO:0005737">
    <property type="term" value="C:cytoplasm"/>
    <property type="evidence" value="ECO:0007669"/>
    <property type="project" value="TreeGrafter"/>
</dbReference>
<comment type="similarity">
    <text evidence="1">Belongs to the SNF2/RAD54 helicase family.</text>
</comment>
<dbReference type="InterPro" id="IPR001650">
    <property type="entry name" value="Helicase_C-like"/>
</dbReference>
<keyword evidence="12" id="KW-1185">Reference proteome</keyword>
<feature type="domain" description="RING-type" evidence="8">
    <location>
        <begin position="958"/>
        <end position="1011"/>
    </location>
</feature>
<dbReference type="SMART" id="SM00490">
    <property type="entry name" value="HELICc"/>
    <property type="match status" value="1"/>
</dbReference>
<dbReference type="CDD" id="cd18008">
    <property type="entry name" value="DEXDc_SHPRH-like"/>
    <property type="match status" value="1"/>
</dbReference>
<dbReference type="SUPFAM" id="SSF52540">
    <property type="entry name" value="P-loop containing nucleoside triphosphate hydrolases"/>
    <property type="match status" value="2"/>
</dbReference>
<dbReference type="InterPro" id="IPR001841">
    <property type="entry name" value="Znf_RING"/>
</dbReference>
<feature type="compositionally biased region" description="Polar residues" evidence="7">
    <location>
        <begin position="249"/>
        <end position="273"/>
    </location>
</feature>
<dbReference type="Proteomes" id="UP000235786">
    <property type="component" value="Unassembled WGS sequence"/>
</dbReference>
<evidence type="ECO:0000256" key="2">
    <source>
        <dbReference type="ARBA" id="ARBA00022741"/>
    </source>
</evidence>
<dbReference type="PANTHER" id="PTHR45626:SF16">
    <property type="entry name" value="ATP-DEPENDENT HELICASE ULS1"/>
    <property type="match status" value="1"/>
</dbReference>
<keyword evidence="6" id="KW-0862">Zinc</keyword>
<feature type="domain" description="Helicase C-terminal" evidence="10">
    <location>
        <begin position="1178"/>
        <end position="1330"/>
    </location>
</feature>
<feature type="region of interest" description="Disordered" evidence="7">
    <location>
        <begin position="1029"/>
        <end position="1137"/>
    </location>
</feature>
<dbReference type="InterPro" id="IPR027417">
    <property type="entry name" value="P-loop_NTPase"/>
</dbReference>
<accession>A0A2J6R2X6</accession>
<gene>
    <name evidence="11" type="ORF">L207DRAFT_535599</name>
</gene>
<dbReference type="SMART" id="SM00487">
    <property type="entry name" value="DEXDc"/>
    <property type="match status" value="1"/>
</dbReference>
<evidence type="ECO:0000256" key="1">
    <source>
        <dbReference type="ARBA" id="ARBA00007025"/>
    </source>
</evidence>
<feature type="compositionally biased region" description="Acidic residues" evidence="7">
    <location>
        <begin position="1076"/>
        <end position="1102"/>
    </location>
</feature>
<proteinExistence type="inferred from homology"/>
<dbReference type="GO" id="GO:0005634">
    <property type="term" value="C:nucleus"/>
    <property type="evidence" value="ECO:0007669"/>
    <property type="project" value="TreeGrafter"/>
</dbReference>
<dbReference type="Pfam" id="PF00271">
    <property type="entry name" value="Helicase_C"/>
    <property type="match status" value="1"/>
</dbReference>
<dbReference type="PANTHER" id="PTHR45626">
    <property type="entry name" value="TRANSCRIPTION TERMINATION FACTOR 2-RELATED"/>
    <property type="match status" value="1"/>
</dbReference>
<evidence type="ECO:0000313" key="12">
    <source>
        <dbReference type="Proteomes" id="UP000235786"/>
    </source>
</evidence>
<sequence>MDALLNELAFQKVLLNSIDDTVQNRDVAEEEVRAEIRALEKQIRDIRRSSTTASNSQHSASSQSSQKSSSGSSKKPNPGTGNGTSSAAAMDGYLNGEQWHTLSSTASTPNSADSLGEMLSPSRMNLPARKRSHSKHLDGALLPIEDNKSRRTSPSPFLPGPSTPSTVSSGYGPMLGEGYFDLTFDEEFEAFDREFLQQQKAAEERIKREKLDAEFARSIAQNSGPSSMHPPATQTASAFDRISGVRPRPSNSTVSLSQMAQSGARTLPSSALSSRHMGAASIKSEPRSMTASIKSEAPSRAYTGFASYASQNNPFKSEPSSSRSMPGSFREVTVLDSDSDVEIIPASEYHDNGRHSRPPTKDWSLGSSSNMYGTQQTKVERPRFSQEGQTTGSAALHRMGQPAPTDALQMAMFGTPQAPKPWMSSSGRPASGLSLNPFSSGPQSLAGPSGTAGGYVYPSAYSNGMGGMNAMPGAYPGSSQSIGHGLGYSLNNILGSVGGFGMNQAGSPEGSSGDELDNLLRRPGVDVGDIADYLKLNGPMNGAMANQLDYIMNDPRKTNQEIKDLLENIRPDVDLPPEDREGTPEGLVYPLYEHQKLALTWLKSMEEGTNKGGILADDMGLGKTISALALILTRPSQDRARKTTLIVGPVALVRQWEKEIRTKVKVGHRLSTHMVHGQSRKLGWDDLRTFDIVLTTYGTLAAEMKRRDKWVDEEIKKYGPDYDRAPMRKKFPLLGVASKFHRVILDEAQCIKNRVTVSSRACAGLQATYRFCLTGTPMMNSVQELYSLIRFLRIKPYNEWARFNEAFGMLTKGHAGKRDVGNAMRKLQAVLKAILLRRSKTSEIDGKPIITLPPKKEEIQHVVFDEEQQAFYSALESKTKIQFNRYMSANTVGKNYSNILVLLLRLRQACCHPHLILDFEEAAPAGVETDLDAMLELAKSLSPEVVARIISAEGGFDCPVCYDAAPNPRLIVPCGHDTCAECMTKIFDQAGQQNLADGNEGGGTAMCPTCRGTLSVKKTIDYVTFKKAHMPDPAAEDEETASEVSDSDDSETDSEEDSENDVDENGDLDGFIVGDDVVDDADDETADEDDIVDGEEGDDEAEFAPRAKSKGKAKSKSKSKGKRSAKDKKGKSKEKKTHVSIAILKKEASKNAAARKRYMKYLRKRWQPSAKLTKCVELLESFIDDSRKTIIFSQFVSLLDLLQIPIEDKKWPVLRYDGAMSADARDAAVQKFTDSQTHNIMLISLKAGNSGLNLVAASRVIILDPFWNPYIEMQAVDRAYRIGQQNEVQVHRILIQGTVEDRIIELQEQKRKLVDSALDEGANKSLGRLDVNQLAFLFGV</sequence>
<dbReference type="Pfam" id="PF00176">
    <property type="entry name" value="SNF2-rel_dom"/>
    <property type="match status" value="1"/>
</dbReference>
<feature type="compositionally biased region" description="Basic residues" evidence="7">
    <location>
        <begin position="1107"/>
        <end position="1137"/>
    </location>
</feature>
<evidence type="ECO:0000259" key="10">
    <source>
        <dbReference type="PROSITE" id="PS51194"/>
    </source>
</evidence>
<dbReference type="CDD" id="cd18793">
    <property type="entry name" value="SF2_C_SNF"/>
    <property type="match status" value="1"/>
</dbReference>
<reference evidence="11 12" key="1">
    <citation type="submission" date="2016-04" db="EMBL/GenBank/DDBJ databases">
        <title>A degradative enzymes factory behind the ericoid mycorrhizal symbiosis.</title>
        <authorList>
            <consortium name="DOE Joint Genome Institute"/>
            <person name="Martino E."/>
            <person name="Morin E."/>
            <person name="Grelet G."/>
            <person name="Kuo A."/>
            <person name="Kohler A."/>
            <person name="Daghino S."/>
            <person name="Barry K."/>
            <person name="Choi C."/>
            <person name="Cichocki N."/>
            <person name="Clum A."/>
            <person name="Copeland A."/>
            <person name="Hainaut M."/>
            <person name="Haridas S."/>
            <person name="Labutti K."/>
            <person name="Lindquist E."/>
            <person name="Lipzen A."/>
            <person name="Khouja H.-R."/>
            <person name="Murat C."/>
            <person name="Ohm R."/>
            <person name="Olson A."/>
            <person name="Spatafora J."/>
            <person name="Veneault-Fourrey C."/>
            <person name="Henrissat B."/>
            <person name="Grigoriev I."/>
            <person name="Martin F."/>
            <person name="Perotto S."/>
        </authorList>
    </citation>
    <scope>NUCLEOTIDE SEQUENCE [LARGE SCALE GENOMIC DNA]</scope>
    <source>
        <strain evidence="11 12">F</strain>
    </source>
</reference>
<dbReference type="InterPro" id="IPR049730">
    <property type="entry name" value="SNF2/RAD54-like_C"/>
</dbReference>